<feature type="region of interest" description="Disordered" evidence="1">
    <location>
        <begin position="1"/>
        <end position="27"/>
    </location>
</feature>
<dbReference type="Proteomes" id="UP000789375">
    <property type="component" value="Unassembled WGS sequence"/>
</dbReference>
<gene>
    <name evidence="3" type="ORF">FMOSSE_LOCUS11812</name>
</gene>
<evidence type="ECO:0000259" key="2">
    <source>
        <dbReference type="PROSITE" id="PS51294"/>
    </source>
</evidence>
<feature type="domain" description="HTH myb-type" evidence="2">
    <location>
        <begin position="17"/>
        <end position="41"/>
    </location>
</feature>
<name>A0A9N9E370_FUNMO</name>
<reference evidence="3" key="1">
    <citation type="submission" date="2021-06" db="EMBL/GenBank/DDBJ databases">
        <authorList>
            <person name="Kallberg Y."/>
            <person name="Tangrot J."/>
            <person name="Rosling A."/>
        </authorList>
    </citation>
    <scope>NUCLEOTIDE SEQUENCE</scope>
    <source>
        <strain evidence="3">87-6 pot B 2015</strain>
    </source>
</reference>
<dbReference type="AlphaFoldDB" id="A0A9N9E370"/>
<evidence type="ECO:0000256" key="1">
    <source>
        <dbReference type="SAM" id="MobiDB-lite"/>
    </source>
</evidence>
<dbReference type="InterPro" id="IPR017930">
    <property type="entry name" value="Myb_dom"/>
</dbReference>
<feature type="compositionally biased region" description="Polar residues" evidence="1">
    <location>
        <begin position="9"/>
        <end position="21"/>
    </location>
</feature>
<comment type="caution">
    <text evidence="3">The sequence shown here is derived from an EMBL/GenBank/DDBJ whole genome shotgun (WGS) entry which is preliminary data.</text>
</comment>
<proteinExistence type="predicted"/>
<organism evidence="3 4">
    <name type="scientific">Funneliformis mosseae</name>
    <name type="common">Endomycorrhizal fungus</name>
    <name type="synonym">Glomus mosseae</name>
    <dbReference type="NCBI Taxonomy" id="27381"/>
    <lineage>
        <taxon>Eukaryota</taxon>
        <taxon>Fungi</taxon>
        <taxon>Fungi incertae sedis</taxon>
        <taxon>Mucoromycota</taxon>
        <taxon>Glomeromycotina</taxon>
        <taxon>Glomeromycetes</taxon>
        <taxon>Glomerales</taxon>
        <taxon>Glomeraceae</taxon>
        <taxon>Funneliformis</taxon>
    </lineage>
</organism>
<evidence type="ECO:0000313" key="4">
    <source>
        <dbReference type="Proteomes" id="UP000789375"/>
    </source>
</evidence>
<dbReference type="EMBL" id="CAJVPP010004989">
    <property type="protein sequence ID" value="CAG8658262.1"/>
    <property type="molecule type" value="Genomic_DNA"/>
</dbReference>
<protein>
    <submittedName>
        <fullName evidence="3">12352_t:CDS:1</fullName>
    </submittedName>
</protein>
<feature type="non-terminal residue" evidence="3">
    <location>
        <position position="1"/>
    </location>
</feature>
<sequence>MIAQRKTWRNQLVSRSSTSRRTGPWEPEEDERLLAIVAELG</sequence>
<accession>A0A9N9E370</accession>
<keyword evidence="4" id="KW-1185">Reference proteome</keyword>
<dbReference type="PROSITE" id="PS51294">
    <property type="entry name" value="HTH_MYB"/>
    <property type="match status" value="1"/>
</dbReference>
<evidence type="ECO:0000313" key="3">
    <source>
        <dbReference type="EMBL" id="CAG8658262.1"/>
    </source>
</evidence>